<dbReference type="AlphaFoldDB" id="A0A831WXV7"/>
<accession>A0A831WXV7</accession>
<sequence>MKRQRGHRLDVMFEEEEDFEPVRTRRNRTRNESMDDARAAWEPVVCSQCGEDHPDTSRVRLRRTTHGIEARCSVCGAVAARYAAGVWTS</sequence>
<reference evidence="1" key="1">
    <citation type="journal article" date="2020" name="mSystems">
        <title>Genome- and Community-Level Interaction Insights into Carbon Utilization and Element Cycling Functions of Hydrothermarchaeota in Hydrothermal Sediment.</title>
        <authorList>
            <person name="Zhou Z."/>
            <person name="Liu Y."/>
            <person name="Xu W."/>
            <person name="Pan J."/>
            <person name="Luo Z.H."/>
            <person name="Li M."/>
        </authorList>
    </citation>
    <scope>NUCLEOTIDE SEQUENCE [LARGE SCALE GENOMIC DNA]</scope>
    <source>
        <strain evidence="1">SpSt-210</strain>
    </source>
</reference>
<comment type="caution">
    <text evidence="1">The sequence shown here is derived from an EMBL/GenBank/DDBJ whole genome shotgun (WGS) entry which is preliminary data.</text>
</comment>
<proteinExistence type="predicted"/>
<evidence type="ECO:0000313" key="1">
    <source>
        <dbReference type="EMBL" id="HEG90353.1"/>
    </source>
</evidence>
<organism evidence="1">
    <name type="scientific">Thermorudis peleae</name>
    <dbReference type="NCBI Taxonomy" id="1382356"/>
    <lineage>
        <taxon>Bacteria</taxon>
        <taxon>Pseudomonadati</taxon>
        <taxon>Thermomicrobiota</taxon>
        <taxon>Thermomicrobia</taxon>
        <taxon>Thermomicrobia incertae sedis</taxon>
        <taxon>Thermorudis</taxon>
    </lineage>
</organism>
<gene>
    <name evidence="1" type="ORF">ENP34_02770</name>
</gene>
<name>A0A831WXV7_9BACT</name>
<protein>
    <submittedName>
        <fullName evidence="1">Uncharacterized protein</fullName>
    </submittedName>
</protein>
<dbReference type="EMBL" id="DSIY01000060">
    <property type="protein sequence ID" value="HEG90353.1"/>
    <property type="molecule type" value="Genomic_DNA"/>
</dbReference>